<dbReference type="EnsemblMetazoa" id="GAUT005297-RA">
    <property type="protein sequence ID" value="GAUT005297-PA"/>
    <property type="gene ID" value="GAUT005297"/>
</dbReference>
<organism evidence="2 3">
    <name type="scientific">Glossina austeni</name>
    <name type="common">Savannah tsetse fly</name>
    <dbReference type="NCBI Taxonomy" id="7395"/>
    <lineage>
        <taxon>Eukaryota</taxon>
        <taxon>Metazoa</taxon>
        <taxon>Ecdysozoa</taxon>
        <taxon>Arthropoda</taxon>
        <taxon>Hexapoda</taxon>
        <taxon>Insecta</taxon>
        <taxon>Pterygota</taxon>
        <taxon>Neoptera</taxon>
        <taxon>Endopterygota</taxon>
        <taxon>Diptera</taxon>
        <taxon>Brachycera</taxon>
        <taxon>Muscomorpha</taxon>
        <taxon>Hippoboscoidea</taxon>
        <taxon>Glossinidae</taxon>
        <taxon>Glossina</taxon>
    </lineage>
</organism>
<evidence type="ECO:0000256" key="1">
    <source>
        <dbReference type="SAM" id="MobiDB-lite"/>
    </source>
</evidence>
<feature type="compositionally biased region" description="Basic and acidic residues" evidence="1">
    <location>
        <begin position="95"/>
        <end position="109"/>
    </location>
</feature>
<dbReference type="Proteomes" id="UP000078200">
    <property type="component" value="Unassembled WGS sequence"/>
</dbReference>
<protein>
    <submittedName>
        <fullName evidence="2">Uncharacterized protein</fullName>
    </submittedName>
</protein>
<feature type="compositionally biased region" description="Basic residues" evidence="1">
    <location>
        <begin position="61"/>
        <end position="78"/>
    </location>
</feature>
<keyword evidence="3" id="KW-1185">Reference proteome</keyword>
<sequence length="109" mass="12081">MDGVEMDTELPGPSKVLCNKKLEQDLPVLFQLTLKGKSCLEFEMLEANEDGLDKNANCCRSKARKTGKQTEKKRKSKNGKVDGNGDGNGNGKQKQSPEARFKTKDALRH</sequence>
<feature type="region of interest" description="Disordered" evidence="1">
    <location>
        <begin position="53"/>
        <end position="109"/>
    </location>
</feature>
<dbReference type="AlphaFoldDB" id="A0A1A9UHS5"/>
<reference evidence="2" key="1">
    <citation type="submission" date="2020-05" db="UniProtKB">
        <authorList>
            <consortium name="EnsemblMetazoa"/>
        </authorList>
    </citation>
    <scope>IDENTIFICATION</scope>
    <source>
        <strain evidence="2">TTRI</strain>
    </source>
</reference>
<name>A0A1A9UHS5_GLOAU</name>
<evidence type="ECO:0000313" key="3">
    <source>
        <dbReference type="Proteomes" id="UP000078200"/>
    </source>
</evidence>
<dbReference type="VEuPathDB" id="VectorBase:GAUT005297"/>
<proteinExistence type="predicted"/>
<accession>A0A1A9UHS5</accession>
<evidence type="ECO:0000313" key="2">
    <source>
        <dbReference type="EnsemblMetazoa" id="GAUT005297-PA"/>
    </source>
</evidence>